<gene>
    <name evidence="7" type="ORF">VitviT2T_022096</name>
</gene>
<evidence type="ECO:0000256" key="3">
    <source>
        <dbReference type="ARBA" id="ARBA00008565"/>
    </source>
</evidence>
<dbReference type="PANTHER" id="PTHR13322:SF2">
    <property type="entry name" value="INTEGRATOR COMPLEX SUBUNIT 7"/>
    <property type="match status" value="1"/>
</dbReference>
<dbReference type="Pfam" id="PF24437">
    <property type="entry name" value="INTS7_HB"/>
    <property type="match status" value="1"/>
</dbReference>
<dbReference type="InterPro" id="IPR016024">
    <property type="entry name" value="ARM-type_fold"/>
</dbReference>
<dbReference type="Gene3D" id="3.90.70.80">
    <property type="match status" value="1"/>
</dbReference>
<keyword evidence="5" id="KW-0539">Nucleus</keyword>
<comment type="similarity">
    <text evidence="3">Belongs to the Integrator subunit 7 family.</text>
</comment>
<proteinExistence type="inferred from homology"/>
<dbReference type="InterPro" id="IPR056517">
    <property type="entry name" value="INTS7_HB"/>
</dbReference>
<sequence length="1373" mass="155224">MERISAACAMEWSIDLEKGLRSKVAGGPVEAILQIGQRLEQWNREPEPTLPVYKMFGLVPGEDRLFANAILLRLAEAFRVGDHSVRHSVVRVFLSLRSRNKNKYNGGKNYGILSKHRVHNQSQLLSRVKIVFDSGDVQSRALTLVLFGCWADFAKDSAEIRYIILSSLVSSHVVEVRASFYAAACFCELSDDFASVILEILVNMLSSSQMMSAVRLAGVRVFAKMGCSSSLAHRAYKVGLKLLMDSSEEHFLVAMLISLSKLASIFSFLISEQVDLLCSFLTQEKTLHVKAMAIRCLHFIFIRSMCHFPVSAYIVKILFSMLDDPELPSDLQCQALRIFHKIALYSLANGRDILELDKLLTIVDNASKSPITLKQLLVIRVLVDISGKLRERIRIGSDGADSTPLLSQIIAFVIDQVTSLVKPMLDLCCTNSEVEKECQCLFSLLLLLVEEHPDLGVLALDKIHLFIEYLVNMHDGVMSASKASLSVNEIVDSKGKTSMFIMSKLAIYVYRFVVSCLEHLKETGSITTEVVHKVKLLVEHVHRCSLFDCYIHMIYSLLLYSCIAGDFVVNENKETNNHNENLLVTLDDHLIEHETLALECAEKIFAGMDYWDAYKAGKYAAHQGAWFTASFIFERLMTKVQSDSCHCWLKSLAQFSHSEKKIQLILLPKQGSSLVNWLQTKKVSTIHFKDNPVEIALDAAGNINLPNCYEKLVEAYSSLCSSLEALESIVKPGQAFCFQRWFLALRVKVLAAVVDIVKLLGTVPFNQDKITNEQVKRSILVEYPQLSQQISQVSFQLKRLAQEFDLMATSFIGMDSKSSKIISALALSCSILAFITGFTLYFPEIPVNKNVTTCSLEGLGRFSHSVLIQDLIGRLWHMDHEMIANLCLLLKASGQPKSCCHLQSGNQIWSSGCGVKDVLTVCRYAVTRVVHLQNEANKGHNEEDLSQLTNDGWQCLLDVVTKWMHIPFQTPKYFFQIRQCVGSELFASSTDTRSPDGISILPGFHLSLNLCLQLKNVPPDRPIQLTKLYCILYCKASFGTPKPIEENKQRMQSGYHSWEIDDMIDLNESLFQHVTEDGKTTNAKLRSVDNGDGGVVKAFVCFEPNERGQGFSTCLLDVSGFPVGSYKIKWHSCCVDDQEIGDRRLRVMTNGMQSVGECSSSTSLSSQQDLEDDRMIAVVLSEEFAKLDGAVGRRLASLEPVRHVPRINFYIPNLSDASLDHQRLQQRLNVYRLYEVKVSGDGNCQFRALSDQMYKSPEYHKHVRKEIVKQLKDYRSLYEGYVPMKYKRYYKKMAKSGEWGDHITLQAAADRFAAKICLLTSFRDTCFIEIIPQYQAPKRELWLSFWSEVHYNSLYEIKDAPIRQKPRKKHWLF</sequence>
<evidence type="ECO:0000256" key="2">
    <source>
        <dbReference type="ARBA" id="ARBA00004496"/>
    </source>
</evidence>
<comment type="subcellular location">
    <subcellularLocation>
        <location evidence="2">Cytoplasm</location>
    </subcellularLocation>
    <subcellularLocation>
        <location evidence="1">Nucleus</location>
    </subcellularLocation>
</comment>
<dbReference type="SUPFAM" id="SSF48371">
    <property type="entry name" value="ARM repeat"/>
    <property type="match status" value="1"/>
</dbReference>
<dbReference type="SUPFAM" id="SSF54001">
    <property type="entry name" value="Cysteine proteinases"/>
    <property type="match status" value="1"/>
</dbReference>
<dbReference type="PROSITE" id="PS50802">
    <property type="entry name" value="OTU"/>
    <property type="match status" value="1"/>
</dbReference>
<evidence type="ECO:0000313" key="7">
    <source>
        <dbReference type="EMBL" id="WKA04030.1"/>
    </source>
</evidence>
<evidence type="ECO:0000256" key="5">
    <source>
        <dbReference type="ARBA" id="ARBA00023242"/>
    </source>
</evidence>
<dbReference type="Proteomes" id="UP001227230">
    <property type="component" value="Chromosome 14"/>
</dbReference>
<evidence type="ECO:0000256" key="4">
    <source>
        <dbReference type="ARBA" id="ARBA00022490"/>
    </source>
</evidence>
<accession>A0ABY9D8Y0</accession>
<dbReference type="InterPro" id="IPR055195">
    <property type="entry name" value="INTS7_C_plant"/>
</dbReference>
<keyword evidence="8" id="KW-1185">Reference proteome</keyword>
<protein>
    <recommendedName>
        <fullName evidence="6">OTU domain-containing protein</fullName>
    </recommendedName>
</protein>
<dbReference type="Pfam" id="PF02338">
    <property type="entry name" value="OTU"/>
    <property type="match status" value="1"/>
</dbReference>
<dbReference type="InterPro" id="IPR056516">
    <property type="entry name" value="INTS7_N"/>
</dbReference>
<feature type="domain" description="OTU" evidence="6">
    <location>
        <begin position="1233"/>
        <end position="1357"/>
    </location>
</feature>
<dbReference type="InterPro" id="IPR033060">
    <property type="entry name" value="INTS7"/>
</dbReference>
<dbReference type="InterPro" id="IPR038765">
    <property type="entry name" value="Papain-like_cys_pep_sf"/>
</dbReference>
<dbReference type="Pfam" id="PF24436">
    <property type="entry name" value="INTS7_N"/>
    <property type="match status" value="1"/>
</dbReference>
<dbReference type="EMBL" id="CP126661">
    <property type="protein sequence ID" value="WKA04030.1"/>
    <property type="molecule type" value="Genomic_DNA"/>
</dbReference>
<name>A0ABY9D8Y0_VITVI</name>
<evidence type="ECO:0000259" key="6">
    <source>
        <dbReference type="PROSITE" id="PS50802"/>
    </source>
</evidence>
<dbReference type="Pfam" id="PF22966">
    <property type="entry name" value="INTS7_C_plants"/>
    <property type="match status" value="1"/>
</dbReference>
<dbReference type="PANTHER" id="PTHR13322">
    <property type="entry name" value="C1ORF73 PROTEIN"/>
    <property type="match status" value="1"/>
</dbReference>
<evidence type="ECO:0000313" key="8">
    <source>
        <dbReference type="Proteomes" id="UP001227230"/>
    </source>
</evidence>
<dbReference type="InterPro" id="IPR003323">
    <property type="entry name" value="OTU_dom"/>
</dbReference>
<keyword evidence="4" id="KW-0963">Cytoplasm</keyword>
<dbReference type="CDD" id="cd22751">
    <property type="entry name" value="OTU_plant_OTU9-like"/>
    <property type="match status" value="1"/>
</dbReference>
<organism evidence="7 8">
    <name type="scientific">Vitis vinifera</name>
    <name type="common">Grape</name>
    <dbReference type="NCBI Taxonomy" id="29760"/>
    <lineage>
        <taxon>Eukaryota</taxon>
        <taxon>Viridiplantae</taxon>
        <taxon>Streptophyta</taxon>
        <taxon>Embryophyta</taxon>
        <taxon>Tracheophyta</taxon>
        <taxon>Spermatophyta</taxon>
        <taxon>Magnoliopsida</taxon>
        <taxon>eudicotyledons</taxon>
        <taxon>Gunneridae</taxon>
        <taxon>Pentapetalae</taxon>
        <taxon>rosids</taxon>
        <taxon>Vitales</taxon>
        <taxon>Vitaceae</taxon>
        <taxon>Viteae</taxon>
        <taxon>Vitis</taxon>
    </lineage>
</organism>
<reference evidence="7 8" key="1">
    <citation type="journal article" date="2023" name="Hortic Res">
        <title>The complete reference genome for grapevine (Vitis vinifera L.) genetics and breeding.</title>
        <authorList>
            <person name="Shi X."/>
            <person name="Cao S."/>
            <person name="Wang X."/>
            <person name="Huang S."/>
            <person name="Wang Y."/>
            <person name="Liu Z."/>
            <person name="Liu W."/>
            <person name="Leng X."/>
            <person name="Peng Y."/>
            <person name="Wang N."/>
            <person name="Wang Y."/>
            <person name="Ma Z."/>
            <person name="Xu X."/>
            <person name="Zhang F."/>
            <person name="Xue H."/>
            <person name="Zhong H."/>
            <person name="Wang Y."/>
            <person name="Zhang K."/>
            <person name="Velt A."/>
            <person name="Avia K."/>
            <person name="Holtgrawe D."/>
            <person name="Grimplet J."/>
            <person name="Matus J.T."/>
            <person name="Ware D."/>
            <person name="Wu X."/>
            <person name="Wang H."/>
            <person name="Liu C."/>
            <person name="Fang Y."/>
            <person name="Rustenholz C."/>
            <person name="Cheng Z."/>
            <person name="Xiao H."/>
            <person name="Zhou Y."/>
        </authorList>
    </citation>
    <scope>NUCLEOTIDE SEQUENCE [LARGE SCALE GENOMIC DNA]</scope>
    <source>
        <strain evidence="8">cv. Pinot noir / PN40024</strain>
        <tissue evidence="7">Leaf</tissue>
    </source>
</reference>
<evidence type="ECO:0000256" key="1">
    <source>
        <dbReference type="ARBA" id="ARBA00004123"/>
    </source>
</evidence>